<dbReference type="InterPro" id="IPR029046">
    <property type="entry name" value="LolA/LolB/LppX"/>
</dbReference>
<evidence type="ECO:0000313" key="3">
    <source>
        <dbReference type="Proteomes" id="UP000297318"/>
    </source>
</evidence>
<evidence type="ECO:0000313" key="2">
    <source>
        <dbReference type="EMBL" id="TGO05353.1"/>
    </source>
</evidence>
<comment type="caution">
    <text evidence="2">The sequence shown here is derived from an EMBL/GenBank/DDBJ whole genome shotgun (WGS) entry which is preliminary data.</text>
</comment>
<reference evidence="2 3" key="1">
    <citation type="submission" date="2018-11" db="EMBL/GenBank/DDBJ databases">
        <title>Complete genome sequencing of the Actinobacteria Serinibacter sp. K3-2.</title>
        <authorList>
            <person name="Rakitin A.L."/>
            <person name="Beletsky A.V."/>
            <person name="Mardanov A.V."/>
            <person name="Ravin N.V."/>
            <person name="Gromova A.S."/>
            <person name="Filippova S.N."/>
            <person name="Gal'Chenko V.F."/>
        </authorList>
    </citation>
    <scope>NUCLEOTIDE SEQUENCE [LARGE SCALE GENOMIC DNA]</scope>
    <source>
        <strain evidence="2 3">K3-2</strain>
    </source>
</reference>
<evidence type="ECO:0000256" key="1">
    <source>
        <dbReference type="SAM" id="MobiDB-lite"/>
    </source>
</evidence>
<name>A0A4Z1E4F2_9MICO</name>
<keyword evidence="3" id="KW-1185">Reference proteome</keyword>
<dbReference type="Proteomes" id="UP000297318">
    <property type="component" value="Unassembled WGS sequence"/>
</dbReference>
<dbReference type="SUPFAM" id="SSF89392">
    <property type="entry name" value="Prokaryotic lipoproteins and lipoprotein localization factors"/>
    <property type="match status" value="1"/>
</dbReference>
<protein>
    <recommendedName>
        <fullName evidence="4">Lipoprotein</fullName>
    </recommendedName>
</protein>
<organism evidence="2 3">
    <name type="scientific">Serinibacter arcticus</name>
    <dbReference type="NCBI Taxonomy" id="1655435"/>
    <lineage>
        <taxon>Bacteria</taxon>
        <taxon>Bacillati</taxon>
        <taxon>Actinomycetota</taxon>
        <taxon>Actinomycetes</taxon>
        <taxon>Micrococcales</taxon>
        <taxon>Beutenbergiaceae</taxon>
        <taxon>Serinibacter</taxon>
    </lineage>
</organism>
<feature type="region of interest" description="Disordered" evidence="1">
    <location>
        <begin position="1"/>
        <end position="54"/>
    </location>
</feature>
<accession>A0A4Z1E4F2</accession>
<sequence>MFSGCGTRGEDVAAPEASEVSPPASTEAEPDTQDSTSPAEESEDIAGQDDPAPVFEDDSEAFFAQFEQGLATVQTAEYEMLLWDSGYPSIFTGVIDYTRSPIAAALTMPAPDGSEVTIQAIALDGVFYMNMGERSQHKWVEATGLTEPYDPIGDMRNFSQAITSVVLEGTVHEEGVPAERYTVMVDPTKLPAGEVEPGTILPEEIKYKIYLDAEGRPIRSAVTIGTTSADIRMRNFNAPVTIDAPFPDQILSFEEYQGSLD</sequence>
<proteinExistence type="predicted"/>
<dbReference type="EMBL" id="RHPJ01000002">
    <property type="protein sequence ID" value="TGO05353.1"/>
    <property type="molecule type" value="Genomic_DNA"/>
</dbReference>
<dbReference type="Gene3D" id="2.50.20.20">
    <property type="match status" value="1"/>
</dbReference>
<dbReference type="AlphaFoldDB" id="A0A4Z1E4F2"/>
<evidence type="ECO:0008006" key="4">
    <source>
        <dbReference type="Google" id="ProtNLM"/>
    </source>
</evidence>
<feature type="compositionally biased region" description="Low complexity" evidence="1">
    <location>
        <begin position="12"/>
        <end position="27"/>
    </location>
</feature>
<gene>
    <name evidence="2" type="ORF">SERN_1357</name>
</gene>